<evidence type="ECO:0000256" key="1">
    <source>
        <dbReference type="SAM" id="MobiDB-lite"/>
    </source>
</evidence>
<dbReference type="EMBL" id="HBHQ01004898">
    <property type="protein sequence ID" value="CAD9811442.1"/>
    <property type="molecule type" value="Transcribed_RNA"/>
</dbReference>
<feature type="region of interest" description="Disordered" evidence="1">
    <location>
        <begin position="308"/>
        <end position="327"/>
    </location>
</feature>
<name>A0A7S2U9S4_9STRA</name>
<proteinExistence type="predicted"/>
<dbReference type="AlphaFoldDB" id="A0A7S2U9S4"/>
<reference evidence="2" key="1">
    <citation type="submission" date="2021-01" db="EMBL/GenBank/DDBJ databases">
        <authorList>
            <person name="Corre E."/>
            <person name="Pelletier E."/>
            <person name="Niang G."/>
            <person name="Scheremetjew M."/>
            <person name="Finn R."/>
            <person name="Kale V."/>
            <person name="Holt S."/>
            <person name="Cochrane G."/>
            <person name="Meng A."/>
            <person name="Brown T."/>
            <person name="Cohen L."/>
        </authorList>
    </citation>
    <scope>NUCLEOTIDE SEQUENCE</scope>
    <source>
        <strain evidence="2">CCMP2084</strain>
    </source>
</reference>
<feature type="region of interest" description="Disordered" evidence="1">
    <location>
        <begin position="1"/>
        <end position="23"/>
    </location>
</feature>
<protein>
    <recommendedName>
        <fullName evidence="3">Sulfotransferase domain-containing protein</fullName>
    </recommendedName>
</protein>
<dbReference type="InterPro" id="IPR027417">
    <property type="entry name" value="P-loop_NTPase"/>
</dbReference>
<evidence type="ECO:0000313" key="2">
    <source>
        <dbReference type="EMBL" id="CAD9811442.1"/>
    </source>
</evidence>
<accession>A0A7S2U9S4</accession>
<organism evidence="2">
    <name type="scientific">Attheya septentrionalis</name>
    <dbReference type="NCBI Taxonomy" id="420275"/>
    <lineage>
        <taxon>Eukaryota</taxon>
        <taxon>Sar</taxon>
        <taxon>Stramenopiles</taxon>
        <taxon>Ochrophyta</taxon>
        <taxon>Bacillariophyta</taxon>
        <taxon>Coscinodiscophyceae</taxon>
        <taxon>Chaetocerotophycidae</taxon>
        <taxon>Chaetocerotales</taxon>
        <taxon>Attheyaceae</taxon>
        <taxon>Attheya</taxon>
    </lineage>
</organism>
<dbReference type="SUPFAM" id="SSF52540">
    <property type="entry name" value="P-loop containing nucleoside triphosphate hydrolases"/>
    <property type="match status" value="1"/>
</dbReference>
<gene>
    <name evidence="2" type="ORF">ASEP1449_LOCUS3267</name>
</gene>
<sequence length="354" mass="41923">MSGSSNDVHIRCAPTEKDPHDAQVRPLLSKSELKDLATKTQKWEDKVVQQRQRLRKASITLCAILAMIVGIHSIQSRFSHLSSTVTKPKTRLPIIRKISIVGERNSGTTWMTSHMQDCFNDNIWVDNHFTRYKHHFQFDHPEVVPESTLVLVIHRNPYEWILSMRKRPHHAPSHIRKENEWQEFLETPWTTNRTDLDMTLANETGRICQQNFTFNEINSCLERPHPEGSYDKNSSQWSNHTPFYEMRQDGSGQPFNNILEMRSAKILNFLELENYQNTYAAWHYHYEYFLQYGTEHVISRIENATGVQRNCTASPPQPERPRQKRLGDKNYIDYMNEHVDWEIEKLISYKKWKW</sequence>
<evidence type="ECO:0008006" key="3">
    <source>
        <dbReference type="Google" id="ProtNLM"/>
    </source>
</evidence>
<feature type="compositionally biased region" description="Basic and acidic residues" evidence="1">
    <location>
        <begin position="8"/>
        <end position="23"/>
    </location>
</feature>